<keyword evidence="2" id="KW-0808">Transferase</keyword>
<dbReference type="SUPFAM" id="SSF53335">
    <property type="entry name" value="S-adenosyl-L-methionine-dependent methyltransferases"/>
    <property type="match status" value="1"/>
</dbReference>
<organism evidence="2 3">
    <name type="scientific">Oceanibaculum indicum</name>
    <dbReference type="NCBI Taxonomy" id="526216"/>
    <lineage>
        <taxon>Bacteria</taxon>
        <taxon>Pseudomonadati</taxon>
        <taxon>Pseudomonadota</taxon>
        <taxon>Alphaproteobacteria</taxon>
        <taxon>Rhodospirillales</taxon>
        <taxon>Oceanibaculaceae</taxon>
        <taxon>Oceanibaculum</taxon>
    </lineage>
</organism>
<reference evidence="2 3" key="1">
    <citation type="submission" date="2018-10" db="EMBL/GenBank/DDBJ databases">
        <title>Comparative analysis of microorganisms from saline springs in Andes Mountain Range, Colombia.</title>
        <authorList>
            <person name="Rubin E."/>
        </authorList>
    </citation>
    <scope>NUCLEOTIDE SEQUENCE [LARGE SCALE GENOMIC DNA]</scope>
    <source>
        <strain evidence="2 3">USBA 36</strain>
    </source>
</reference>
<keyword evidence="2" id="KW-0489">Methyltransferase</keyword>
<dbReference type="InterPro" id="IPR041698">
    <property type="entry name" value="Methyltransf_25"/>
</dbReference>
<evidence type="ECO:0000259" key="1">
    <source>
        <dbReference type="Pfam" id="PF13649"/>
    </source>
</evidence>
<dbReference type="Gene3D" id="3.40.50.150">
    <property type="entry name" value="Vaccinia Virus protein VP39"/>
    <property type="match status" value="1"/>
</dbReference>
<protein>
    <submittedName>
        <fullName evidence="2">Methyltransferase family protein</fullName>
    </submittedName>
</protein>
<dbReference type="OrthoDB" id="7348755at2"/>
<dbReference type="RefSeq" id="WP_121221022.1">
    <property type="nucleotide sequence ID" value="NZ_RBIG01000003.1"/>
</dbReference>
<evidence type="ECO:0000313" key="3">
    <source>
        <dbReference type="Proteomes" id="UP000277424"/>
    </source>
</evidence>
<dbReference type="GO" id="GO:0008168">
    <property type="term" value="F:methyltransferase activity"/>
    <property type="evidence" value="ECO:0007669"/>
    <property type="project" value="UniProtKB-KW"/>
</dbReference>
<accession>A0A420WBQ4</accession>
<evidence type="ECO:0000313" key="2">
    <source>
        <dbReference type="EMBL" id="RKQ68395.1"/>
    </source>
</evidence>
<dbReference type="GO" id="GO:0032259">
    <property type="term" value="P:methylation"/>
    <property type="evidence" value="ECO:0007669"/>
    <property type="project" value="UniProtKB-KW"/>
</dbReference>
<sequence length="209" mass="23055">MSDGERWGRYYDAVAAKPPRPTLLHALDRFAAEGIPASGKPPPLALDLGCGDGRDTVELLRRGWKVLAIDATPEAIDRLLARPDLPKSALLEARVEQFEDFQPPACDLVNASFSLPLCSPEDFPALWGRLTAAIRPGGRFAGQLYGPQDDWAGRGITIHDRTAIERLCARFRVEKLDETVEDGTTALGKSKRWHIFHLVLTKLPACTFN</sequence>
<proteinExistence type="predicted"/>
<feature type="domain" description="Methyltransferase" evidence="1">
    <location>
        <begin position="46"/>
        <end position="138"/>
    </location>
</feature>
<comment type="caution">
    <text evidence="2">The sequence shown here is derived from an EMBL/GenBank/DDBJ whole genome shotgun (WGS) entry which is preliminary data.</text>
</comment>
<dbReference type="Proteomes" id="UP000277424">
    <property type="component" value="Unassembled WGS sequence"/>
</dbReference>
<dbReference type="CDD" id="cd02440">
    <property type="entry name" value="AdoMet_MTases"/>
    <property type="match status" value="1"/>
</dbReference>
<gene>
    <name evidence="2" type="ORF">BCL74_2874</name>
</gene>
<dbReference type="Pfam" id="PF13649">
    <property type="entry name" value="Methyltransf_25"/>
    <property type="match status" value="1"/>
</dbReference>
<dbReference type="InterPro" id="IPR029063">
    <property type="entry name" value="SAM-dependent_MTases_sf"/>
</dbReference>
<dbReference type="AlphaFoldDB" id="A0A420WBQ4"/>
<name>A0A420WBQ4_9PROT</name>
<dbReference type="EMBL" id="RBIG01000003">
    <property type="protein sequence ID" value="RKQ68395.1"/>
    <property type="molecule type" value="Genomic_DNA"/>
</dbReference>